<dbReference type="Gene3D" id="1.20.1250.20">
    <property type="entry name" value="MFS general substrate transporter like domains"/>
    <property type="match status" value="1"/>
</dbReference>
<feature type="transmembrane region" description="Helical" evidence="6">
    <location>
        <begin position="21"/>
        <end position="47"/>
    </location>
</feature>
<name>A0A1V9GC58_9BACT</name>
<evidence type="ECO:0000313" key="8">
    <source>
        <dbReference type="Proteomes" id="UP000192276"/>
    </source>
</evidence>
<evidence type="ECO:0000256" key="6">
    <source>
        <dbReference type="SAM" id="Phobius"/>
    </source>
</evidence>
<evidence type="ECO:0000256" key="1">
    <source>
        <dbReference type="ARBA" id="ARBA00004141"/>
    </source>
</evidence>
<accession>A0A1V9GC58</accession>
<dbReference type="GO" id="GO:0004497">
    <property type="term" value="F:monooxygenase activity"/>
    <property type="evidence" value="ECO:0007669"/>
    <property type="project" value="UniProtKB-KW"/>
</dbReference>
<feature type="transmembrane region" description="Helical" evidence="6">
    <location>
        <begin position="496"/>
        <end position="514"/>
    </location>
</feature>
<gene>
    <name evidence="7" type="ORF">A4R26_00100</name>
</gene>
<dbReference type="RefSeq" id="WP_081158391.1">
    <property type="nucleotide sequence ID" value="NZ_LWBP01000001.1"/>
</dbReference>
<feature type="transmembrane region" description="Helical" evidence="6">
    <location>
        <begin position="373"/>
        <end position="392"/>
    </location>
</feature>
<protein>
    <submittedName>
        <fullName evidence="7">Beta-carotene 15,15'-monooxygenase</fullName>
    </submittedName>
</protein>
<dbReference type="Proteomes" id="UP000192276">
    <property type="component" value="Unassembled WGS sequence"/>
</dbReference>
<reference evidence="8" key="1">
    <citation type="submission" date="2016-04" db="EMBL/GenBank/DDBJ databases">
        <authorList>
            <person name="Chen L."/>
            <person name="Zhuang W."/>
            <person name="Wang G."/>
        </authorList>
    </citation>
    <scope>NUCLEOTIDE SEQUENCE [LARGE SCALE GENOMIC DNA]</scope>
    <source>
        <strain evidence="8">208</strain>
    </source>
</reference>
<proteinExistence type="predicted"/>
<feature type="transmembrane region" description="Helical" evidence="6">
    <location>
        <begin position="277"/>
        <end position="303"/>
    </location>
</feature>
<dbReference type="SUPFAM" id="SSF103473">
    <property type="entry name" value="MFS general substrate transporter"/>
    <property type="match status" value="1"/>
</dbReference>
<feature type="transmembrane region" description="Helical" evidence="6">
    <location>
        <begin position="211"/>
        <end position="227"/>
    </location>
</feature>
<dbReference type="PANTHER" id="PTHR42718:SF9">
    <property type="entry name" value="MAJOR FACILITATOR SUPERFAMILY MULTIDRUG TRANSPORTER MFSC"/>
    <property type="match status" value="1"/>
</dbReference>
<feature type="transmembrane region" description="Helical" evidence="6">
    <location>
        <begin position="404"/>
        <end position="425"/>
    </location>
</feature>
<feature type="transmembrane region" description="Helical" evidence="6">
    <location>
        <begin position="239"/>
        <end position="256"/>
    </location>
</feature>
<evidence type="ECO:0000256" key="2">
    <source>
        <dbReference type="ARBA" id="ARBA00022448"/>
    </source>
</evidence>
<keyword evidence="7" id="KW-0503">Monooxygenase</keyword>
<evidence type="ECO:0000256" key="3">
    <source>
        <dbReference type="ARBA" id="ARBA00022692"/>
    </source>
</evidence>
<keyword evidence="7" id="KW-0560">Oxidoreductase</keyword>
<dbReference type="STRING" id="550983.A4R26_00100"/>
<dbReference type="InterPro" id="IPR036259">
    <property type="entry name" value="MFS_trans_sf"/>
</dbReference>
<feature type="transmembrane region" description="Helical" evidence="6">
    <location>
        <begin position="340"/>
        <end position="361"/>
    </location>
</feature>
<feature type="transmembrane region" description="Helical" evidence="6">
    <location>
        <begin position="315"/>
        <end position="333"/>
    </location>
</feature>
<dbReference type="AlphaFoldDB" id="A0A1V9GC58"/>
<sequence length="529" mass="59927">MGNPIPVFRSWAPEWLIRGSLFLVLLPSIVLFFLPLANIDAAAGYYGCTRADVQFSVVIFYAGYTGFYCLEHRFIAYLASKQYFILFTSLQMTASLVCYFTHELYILLPVRFIQGLLFCSTASLSLSLMFTRLHSERAREVSFSVFFGLLICAIPFNNFVTAGIIDSFNFNVVYKCALFSFVPCLILFLLIMNNVRLKAHFPLHKPDWQSCSLYTLILCLTGYTMVYGQPYEWLHDARIRYSIIAIAALAVIGVLRQRHLKRPYINLQIFSFRNFKVGLLVLFVMYIGRFAVGITNGFLAGVLGFDPKHISYMNLFNLAGLVSGVIIACCMTLQKKPIRYIWLPGFMILLVFHMVMFFLFTAPANGHNYFMPLFIQGVGVGIIMVPTIVYTISSVPVVMGPSAAAVSLATRYLGFCVSIGLINYFEKLGSNSHYNTFRDHLTTIDLPFKQALQTHTQQLMARGMPPAAAARAAYKLVMAGINRQTQLRFAMDYYELISWLLAGMLLLIALFPYLNRTVIYLRSRYLAPV</sequence>
<keyword evidence="2" id="KW-0813">Transport</keyword>
<feature type="transmembrane region" description="Helical" evidence="6">
    <location>
        <begin position="141"/>
        <end position="160"/>
    </location>
</feature>
<comment type="caution">
    <text evidence="7">The sequence shown here is derived from an EMBL/GenBank/DDBJ whole genome shotgun (WGS) entry which is preliminary data.</text>
</comment>
<dbReference type="GO" id="GO:0016020">
    <property type="term" value="C:membrane"/>
    <property type="evidence" value="ECO:0007669"/>
    <property type="project" value="UniProtKB-SubCell"/>
</dbReference>
<keyword evidence="5 6" id="KW-0472">Membrane</keyword>
<dbReference type="PANTHER" id="PTHR42718">
    <property type="entry name" value="MAJOR FACILITATOR SUPERFAMILY MULTIDRUG TRANSPORTER MFSC"/>
    <property type="match status" value="1"/>
</dbReference>
<feature type="transmembrane region" description="Helical" evidence="6">
    <location>
        <begin position="53"/>
        <end position="71"/>
    </location>
</feature>
<evidence type="ECO:0000313" key="7">
    <source>
        <dbReference type="EMBL" id="OQP68249.1"/>
    </source>
</evidence>
<evidence type="ECO:0000256" key="5">
    <source>
        <dbReference type="ARBA" id="ARBA00023136"/>
    </source>
</evidence>
<keyword evidence="3 6" id="KW-0812">Transmembrane</keyword>
<feature type="transmembrane region" description="Helical" evidence="6">
    <location>
        <begin position="172"/>
        <end position="191"/>
    </location>
</feature>
<dbReference type="EMBL" id="LWBP01000001">
    <property type="protein sequence ID" value="OQP68249.1"/>
    <property type="molecule type" value="Genomic_DNA"/>
</dbReference>
<evidence type="ECO:0000256" key="4">
    <source>
        <dbReference type="ARBA" id="ARBA00022989"/>
    </source>
</evidence>
<organism evidence="7 8">
    <name type="scientific">Niastella populi</name>
    <dbReference type="NCBI Taxonomy" id="550983"/>
    <lineage>
        <taxon>Bacteria</taxon>
        <taxon>Pseudomonadati</taxon>
        <taxon>Bacteroidota</taxon>
        <taxon>Chitinophagia</taxon>
        <taxon>Chitinophagales</taxon>
        <taxon>Chitinophagaceae</taxon>
        <taxon>Niastella</taxon>
    </lineage>
</organism>
<comment type="subcellular location">
    <subcellularLocation>
        <location evidence="1">Membrane</location>
        <topology evidence="1">Multi-pass membrane protein</topology>
    </subcellularLocation>
</comment>
<feature type="transmembrane region" description="Helical" evidence="6">
    <location>
        <begin position="83"/>
        <end position="102"/>
    </location>
</feature>
<feature type="transmembrane region" description="Helical" evidence="6">
    <location>
        <begin position="108"/>
        <end position="129"/>
    </location>
</feature>
<keyword evidence="8" id="KW-1185">Reference proteome</keyword>
<keyword evidence="4 6" id="KW-1133">Transmembrane helix</keyword>
<dbReference type="OrthoDB" id="622032at2"/>